<dbReference type="SUPFAM" id="SSF46689">
    <property type="entry name" value="Homeodomain-like"/>
    <property type="match status" value="1"/>
</dbReference>
<evidence type="ECO:0000256" key="3">
    <source>
        <dbReference type="ARBA" id="ARBA00023163"/>
    </source>
</evidence>
<dbReference type="Proteomes" id="UP000183371">
    <property type="component" value="Unassembled WGS sequence"/>
</dbReference>
<dbReference type="PANTHER" id="PTHR47506:SF1">
    <property type="entry name" value="HTH-TYPE TRANSCRIPTIONAL REGULATOR YJDC"/>
    <property type="match status" value="1"/>
</dbReference>
<gene>
    <name evidence="6" type="ORF">SAMN05444141_101936</name>
</gene>
<keyword evidence="2 4" id="KW-0238">DNA-binding</keyword>
<protein>
    <submittedName>
        <fullName evidence="6">Transcriptional regulator, TetR family</fullName>
    </submittedName>
</protein>
<feature type="DNA-binding region" description="H-T-H motif" evidence="4">
    <location>
        <begin position="64"/>
        <end position="83"/>
    </location>
</feature>
<feature type="domain" description="HTH tetR-type" evidence="5">
    <location>
        <begin position="41"/>
        <end position="101"/>
    </location>
</feature>
<dbReference type="PROSITE" id="PS50977">
    <property type="entry name" value="HTH_TETR_2"/>
    <property type="match status" value="1"/>
</dbReference>
<proteinExistence type="predicted"/>
<dbReference type="AlphaFoldDB" id="A0A1I6YK16"/>
<dbReference type="InterPro" id="IPR009057">
    <property type="entry name" value="Homeodomain-like_sf"/>
</dbReference>
<organism evidence="6 7">
    <name type="scientific">Pseudovibrio denitrificans</name>
    <dbReference type="NCBI Taxonomy" id="258256"/>
    <lineage>
        <taxon>Bacteria</taxon>
        <taxon>Pseudomonadati</taxon>
        <taxon>Pseudomonadota</taxon>
        <taxon>Alphaproteobacteria</taxon>
        <taxon>Hyphomicrobiales</taxon>
        <taxon>Stappiaceae</taxon>
        <taxon>Pseudovibrio</taxon>
    </lineage>
</organism>
<evidence type="ECO:0000313" key="7">
    <source>
        <dbReference type="Proteomes" id="UP000183371"/>
    </source>
</evidence>
<reference evidence="7" key="1">
    <citation type="submission" date="2016-10" db="EMBL/GenBank/DDBJ databases">
        <authorList>
            <person name="Varghese N."/>
            <person name="Submissions S."/>
        </authorList>
    </citation>
    <scope>NUCLEOTIDE SEQUENCE [LARGE SCALE GENOMIC DNA]</scope>
    <source>
        <strain evidence="7">DSM 17465</strain>
    </source>
</reference>
<dbReference type="InterPro" id="IPR001647">
    <property type="entry name" value="HTH_TetR"/>
</dbReference>
<evidence type="ECO:0000313" key="6">
    <source>
        <dbReference type="EMBL" id="SFT50830.1"/>
    </source>
</evidence>
<evidence type="ECO:0000256" key="4">
    <source>
        <dbReference type="PROSITE-ProRule" id="PRU00335"/>
    </source>
</evidence>
<accession>A0A1I6YK16</accession>
<evidence type="ECO:0000259" key="5">
    <source>
        <dbReference type="PROSITE" id="PS50977"/>
    </source>
</evidence>
<dbReference type="PANTHER" id="PTHR47506">
    <property type="entry name" value="TRANSCRIPTIONAL REGULATORY PROTEIN"/>
    <property type="match status" value="1"/>
</dbReference>
<dbReference type="EMBL" id="FPBD01000001">
    <property type="protein sequence ID" value="SFT50830.1"/>
    <property type="molecule type" value="Genomic_DNA"/>
</dbReference>
<sequence>MTFKMFIVFQFCFEPETGAYIERVLLGSVLFVEIGMSRYQKLDRNELLNAAERVIQNQGAHALSIGTVAAEAGVSRGGIQSNFGTRAQLIDALFDRWDEDLERYKQEVRSRARSDISDLDVFLAASRLQHKQQPQQMSAMMILTMQTQAHREASHEWMADKLSLIPSEDKQKRLERLRLLVSEAMIVIHSMQLTPLSEDDWDEVWDDLDGVFRNDTPS</sequence>
<keyword evidence="7" id="KW-1185">Reference proteome</keyword>
<dbReference type="GO" id="GO:0003677">
    <property type="term" value="F:DNA binding"/>
    <property type="evidence" value="ECO:0007669"/>
    <property type="project" value="UniProtKB-UniRule"/>
</dbReference>
<evidence type="ECO:0000256" key="1">
    <source>
        <dbReference type="ARBA" id="ARBA00023015"/>
    </source>
</evidence>
<keyword evidence="3" id="KW-0804">Transcription</keyword>
<keyword evidence="1" id="KW-0805">Transcription regulation</keyword>
<dbReference type="Gene3D" id="1.10.357.10">
    <property type="entry name" value="Tetracycline Repressor, domain 2"/>
    <property type="match status" value="1"/>
</dbReference>
<name>A0A1I6YK16_9HYPH</name>
<evidence type="ECO:0000256" key="2">
    <source>
        <dbReference type="ARBA" id="ARBA00023125"/>
    </source>
</evidence>
<dbReference type="PRINTS" id="PR00455">
    <property type="entry name" value="HTHTETR"/>
</dbReference>
<dbReference type="Pfam" id="PF00440">
    <property type="entry name" value="TetR_N"/>
    <property type="match status" value="1"/>
</dbReference>